<dbReference type="PANTHER" id="PTHR11669">
    <property type="entry name" value="REPLICATION FACTOR C / DNA POLYMERASE III GAMMA-TAU SUBUNIT"/>
    <property type="match status" value="1"/>
</dbReference>
<evidence type="ECO:0000313" key="10">
    <source>
        <dbReference type="Proteomes" id="UP000295657"/>
    </source>
</evidence>
<dbReference type="EC" id="2.7.7.7" evidence="1"/>
<evidence type="ECO:0000256" key="1">
    <source>
        <dbReference type="ARBA" id="ARBA00012417"/>
    </source>
</evidence>
<keyword evidence="5" id="KW-0235">DNA replication</keyword>
<keyword evidence="4" id="KW-0548">Nucleotidyltransferase</keyword>
<dbReference type="Pfam" id="PF13177">
    <property type="entry name" value="DNA_pol3_delta2"/>
    <property type="match status" value="1"/>
</dbReference>
<evidence type="ECO:0000256" key="5">
    <source>
        <dbReference type="ARBA" id="ARBA00022705"/>
    </source>
</evidence>
<dbReference type="RefSeq" id="WP_341777538.1">
    <property type="nucleotide sequence ID" value="NZ_SNYQ01000003.1"/>
</dbReference>
<protein>
    <recommendedName>
        <fullName evidence="2">DNA polymerase III subunit delta'</fullName>
        <ecNumber evidence="1">2.7.7.7</ecNumber>
    </recommendedName>
</protein>
<reference evidence="9 10" key="1">
    <citation type="submission" date="2019-03" db="EMBL/GenBank/DDBJ databases">
        <title>Genomic Encyclopedia of Type Strains, Phase IV (KMG-IV): sequencing the most valuable type-strain genomes for metagenomic binning, comparative biology and taxonomic classification.</title>
        <authorList>
            <person name="Goeker M."/>
        </authorList>
    </citation>
    <scope>NUCLEOTIDE SEQUENCE [LARGE SCALE GENOMIC DNA]</scope>
    <source>
        <strain evidence="9 10">DSM 28403</strain>
    </source>
</reference>
<dbReference type="Gene3D" id="3.40.50.300">
    <property type="entry name" value="P-loop containing nucleotide triphosphate hydrolases"/>
    <property type="match status" value="1"/>
</dbReference>
<comment type="caution">
    <text evidence="9">The sequence shown here is derived from an EMBL/GenBank/DDBJ whole genome shotgun (WGS) entry which is preliminary data.</text>
</comment>
<dbReference type="SUPFAM" id="SSF48019">
    <property type="entry name" value="post-AAA+ oligomerization domain-like"/>
    <property type="match status" value="1"/>
</dbReference>
<dbReference type="Pfam" id="PF09115">
    <property type="entry name" value="DNApol3-delta_C"/>
    <property type="match status" value="1"/>
</dbReference>
<evidence type="ECO:0000256" key="2">
    <source>
        <dbReference type="ARBA" id="ARBA00014363"/>
    </source>
</evidence>
<dbReference type="InterPro" id="IPR050238">
    <property type="entry name" value="DNA_Rep/Repair_Clamp_Loader"/>
</dbReference>
<evidence type="ECO:0000256" key="6">
    <source>
        <dbReference type="ARBA" id="ARBA00022932"/>
    </source>
</evidence>
<dbReference type="InterPro" id="IPR004622">
    <property type="entry name" value="DNA_pol_HolB"/>
</dbReference>
<keyword evidence="3" id="KW-0808">Transferase</keyword>
<evidence type="ECO:0000256" key="3">
    <source>
        <dbReference type="ARBA" id="ARBA00022679"/>
    </source>
</evidence>
<dbReference type="Gene3D" id="1.20.272.10">
    <property type="match status" value="1"/>
</dbReference>
<dbReference type="InterPro" id="IPR027417">
    <property type="entry name" value="P-loop_NTPase"/>
</dbReference>
<dbReference type="InterPro" id="IPR008921">
    <property type="entry name" value="DNA_pol3_clamp-load_cplx_C"/>
</dbReference>
<dbReference type="EMBL" id="SNYQ01000003">
    <property type="protein sequence ID" value="TDQ57971.1"/>
    <property type="molecule type" value="Genomic_DNA"/>
</dbReference>
<comment type="catalytic activity">
    <reaction evidence="7">
        <text>DNA(n) + a 2'-deoxyribonucleoside 5'-triphosphate = DNA(n+1) + diphosphate</text>
        <dbReference type="Rhea" id="RHEA:22508"/>
        <dbReference type="Rhea" id="RHEA-COMP:17339"/>
        <dbReference type="Rhea" id="RHEA-COMP:17340"/>
        <dbReference type="ChEBI" id="CHEBI:33019"/>
        <dbReference type="ChEBI" id="CHEBI:61560"/>
        <dbReference type="ChEBI" id="CHEBI:173112"/>
        <dbReference type="EC" id="2.7.7.7"/>
    </reaction>
</comment>
<dbReference type="Proteomes" id="UP000295657">
    <property type="component" value="Unassembled WGS sequence"/>
</dbReference>
<sequence length="329" mass="37374">MVLNLYPWLLPDYEKIRQTFLNGRGHHALLLRSESGIGTEQLAKATANLLLCQHINAAQKACGQCHSCQLFRAGSHPDFYLLAPIENKDIGVDQVREISEKVSQHAQQGGNKVVYLQGAERLTENAANALLKTLEEPRPQTYFLLQSDISAALPATIYSRCQPWVIHCPSTQKAAQWLMEECTASAQDIAIALRINYGRVLSARDCLQGEMLQKRLILFTQFWRFYQRKDPLELLPHFDKEIIFQQLDWLISFLSDALKARLNISQHWLNTDFSKAVNQFAERQSAASLLRAYRIMQNIRSDLATINGVNQELILLDGLSKLLINKETA</sequence>
<keyword evidence="6" id="KW-0239">DNA-directed DNA polymerase</keyword>
<evidence type="ECO:0000256" key="4">
    <source>
        <dbReference type="ARBA" id="ARBA00022695"/>
    </source>
</evidence>
<proteinExistence type="predicted"/>
<organism evidence="9 10">
    <name type="scientific">Mesocricetibacter intestinalis</name>
    <dbReference type="NCBI Taxonomy" id="1521930"/>
    <lineage>
        <taxon>Bacteria</taxon>
        <taxon>Pseudomonadati</taxon>
        <taxon>Pseudomonadota</taxon>
        <taxon>Gammaproteobacteria</taxon>
        <taxon>Pasteurellales</taxon>
        <taxon>Pasteurellaceae</taxon>
        <taxon>Mesocricetibacter</taxon>
    </lineage>
</organism>
<dbReference type="GO" id="GO:0003887">
    <property type="term" value="F:DNA-directed DNA polymerase activity"/>
    <property type="evidence" value="ECO:0007669"/>
    <property type="project" value="UniProtKB-KW"/>
</dbReference>
<dbReference type="InterPro" id="IPR015199">
    <property type="entry name" value="DNA_pol_III_delta_C"/>
</dbReference>
<dbReference type="GO" id="GO:0008408">
    <property type="term" value="F:3'-5' exonuclease activity"/>
    <property type="evidence" value="ECO:0007669"/>
    <property type="project" value="InterPro"/>
</dbReference>
<dbReference type="SUPFAM" id="SSF52540">
    <property type="entry name" value="P-loop containing nucleoside triphosphate hydrolases"/>
    <property type="match status" value="1"/>
</dbReference>
<evidence type="ECO:0000313" key="9">
    <source>
        <dbReference type="EMBL" id="TDQ57971.1"/>
    </source>
</evidence>
<dbReference type="GO" id="GO:0006261">
    <property type="term" value="P:DNA-templated DNA replication"/>
    <property type="evidence" value="ECO:0007669"/>
    <property type="project" value="TreeGrafter"/>
</dbReference>
<keyword evidence="10" id="KW-1185">Reference proteome</keyword>
<dbReference type="NCBIfam" id="TIGR00678">
    <property type="entry name" value="holB"/>
    <property type="match status" value="1"/>
</dbReference>
<gene>
    <name evidence="9" type="ORF">EDC45_1038</name>
</gene>
<dbReference type="NCBIfam" id="NF005362">
    <property type="entry name" value="PRK06871.1"/>
    <property type="match status" value="1"/>
</dbReference>
<dbReference type="GO" id="GO:0009360">
    <property type="term" value="C:DNA polymerase III complex"/>
    <property type="evidence" value="ECO:0007669"/>
    <property type="project" value="InterPro"/>
</dbReference>
<evidence type="ECO:0000259" key="8">
    <source>
        <dbReference type="Pfam" id="PF09115"/>
    </source>
</evidence>
<dbReference type="PANTHER" id="PTHR11669:SF8">
    <property type="entry name" value="DNA POLYMERASE III SUBUNIT DELTA"/>
    <property type="match status" value="1"/>
</dbReference>
<dbReference type="AlphaFoldDB" id="A0A4R6V8L1"/>
<name>A0A4R6V8L1_9PAST</name>
<dbReference type="GO" id="GO:0003677">
    <property type="term" value="F:DNA binding"/>
    <property type="evidence" value="ECO:0007669"/>
    <property type="project" value="InterPro"/>
</dbReference>
<evidence type="ECO:0000256" key="7">
    <source>
        <dbReference type="ARBA" id="ARBA00049244"/>
    </source>
</evidence>
<feature type="domain" description="DNA polymerase III delta subunit C-terminal" evidence="8">
    <location>
        <begin position="211"/>
        <end position="321"/>
    </location>
</feature>
<accession>A0A4R6V8L1</accession>